<gene>
    <name evidence="1" type="ORF">F511_29547</name>
</gene>
<protein>
    <submittedName>
        <fullName evidence="1">Uncharacterized protein</fullName>
    </submittedName>
</protein>
<dbReference type="EMBL" id="KQ986763">
    <property type="protein sequence ID" value="KZV58443.1"/>
    <property type="molecule type" value="Genomic_DNA"/>
</dbReference>
<keyword evidence="2" id="KW-1185">Reference proteome</keyword>
<dbReference type="Proteomes" id="UP000250235">
    <property type="component" value="Unassembled WGS sequence"/>
</dbReference>
<name>A0A2Z7DGE4_9LAMI</name>
<reference evidence="1 2" key="1">
    <citation type="journal article" date="2015" name="Proc. Natl. Acad. Sci. U.S.A.">
        <title>The resurrection genome of Boea hygrometrica: A blueprint for survival of dehydration.</title>
        <authorList>
            <person name="Xiao L."/>
            <person name="Yang G."/>
            <person name="Zhang L."/>
            <person name="Yang X."/>
            <person name="Zhao S."/>
            <person name="Ji Z."/>
            <person name="Zhou Q."/>
            <person name="Hu M."/>
            <person name="Wang Y."/>
            <person name="Chen M."/>
            <person name="Xu Y."/>
            <person name="Jin H."/>
            <person name="Xiao X."/>
            <person name="Hu G."/>
            <person name="Bao F."/>
            <person name="Hu Y."/>
            <person name="Wan P."/>
            <person name="Li L."/>
            <person name="Deng X."/>
            <person name="Kuang T."/>
            <person name="Xiang C."/>
            <person name="Zhu J.K."/>
            <person name="Oliver M.J."/>
            <person name="He Y."/>
        </authorList>
    </citation>
    <scope>NUCLEOTIDE SEQUENCE [LARGE SCALE GENOMIC DNA]</scope>
    <source>
        <strain evidence="2">cv. XS01</strain>
    </source>
</reference>
<accession>A0A2Z7DGE4</accession>
<evidence type="ECO:0000313" key="1">
    <source>
        <dbReference type="EMBL" id="KZV58443.1"/>
    </source>
</evidence>
<dbReference type="AlphaFoldDB" id="A0A2Z7DGE4"/>
<evidence type="ECO:0000313" key="2">
    <source>
        <dbReference type="Proteomes" id="UP000250235"/>
    </source>
</evidence>
<proteinExistence type="predicted"/>
<organism evidence="1 2">
    <name type="scientific">Dorcoceras hygrometricum</name>
    <dbReference type="NCBI Taxonomy" id="472368"/>
    <lineage>
        <taxon>Eukaryota</taxon>
        <taxon>Viridiplantae</taxon>
        <taxon>Streptophyta</taxon>
        <taxon>Embryophyta</taxon>
        <taxon>Tracheophyta</taxon>
        <taxon>Spermatophyta</taxon>
        <taxon>Magnoliopsida</taxon>
        <taxon>eudicotyledons</taxon>
        <taxon>Gunneridae</taxon>
        <taxon>Pentapetalae</taxon>
        <taxon>asterids</taxon>
        <taxon>lamiids</taxon>
        <taxon>Lamiales</taxon>
        <taxon>Gesneriaceae</taxon>
        <taxon>Didymocarpoideae</taxon>
        <taxon>Trichosporeae</taxon>
        <taxon>Loxocarpinae</taxon>
        <taxon>Dorcoceras</taxon>
    </lineage>
</organism>
<sequence>MCVKAKTATYLCLSAKPKKNRPNVGRNYSYTSILRLGLAVGDTLDAPRKYLGTRGPSTAASTLPTSVEARATKKHSWSSGFSIEACNHLGNCPSTYIPEDRAPAIRGASPDTLSAPSDECFVVADVQAYSPVPDARRARGPRCGDSSQLNYLATSIGSVCGNR</sequence>